<dbReference type="PANTHER" id="PTHR36840:SF1">
    <property type="entry name" value="BLL5714 PROTEIN"/>
    <property type="match status" value="1"/>
</dbReference>
<keyword evidence="4" id="KW-1185">Reference proteome</keyword>
<feature type="transmembrane region" description="Helical" evidence="2">
    <location>
        <begin position="197"/>
        <end position="220"/>
    </location>
</feature>
<dbReference type="RefSeq" id="WP_253792672.1">
    <property type="nucleotide sequence ID" value="NZ_BAAAUB010000039.1"/>
</dbReference>
<dbReference type="EMBL" id="JAMZDX010000001">
    <property type="protein sequence ID" value="MCP2306943.1"/>
    <property type="molecule type" value="Genomic_DNA"/>
</dbReference>
<accession>A0ABT1IPR1</accession>
<dbReference type="Proteomes" id="UP001206483">
    <property type="component" value="Unassembled WGS sequence"/>
</dbReference>
<feature type="transmembrane region" description="Helical" evidence="2">
    <location>
        <begin position="310"/>
        <end position="328"/>
    </location>
</feature>
<feature type="transmembrane region" description="Helical" evidence="2">
    <location>
        <begin position="46"/>
        <end position="68"/>
    </location>
</feature>
<proteinExistence type="predicted"/>
<feature type="transmembrane region" description="Helical" evidence="2">
    <location>
        <begin position="278"/>
        <end position="298"/>
    </location>
</feature>
<feature type="transmembrane region" description="Helical" evidence="2">
    <location>
        <begin position="80"/>
        <end position="100"/>
    </location>
</feature>
<evidence type="ECO:0000313" key="3">
    <source>
        <dbReference type="EMBL" id="MCP2306943.1"/>
    </source>
</evidence>
<protein>
    <submittedName>
        <fullName evidence="3">Low temperature requirement protein LtrA</fullName>
    </submittedName>
</protein>
<keyword evidence="2" id="KW-1133">Transmembrane helix</keyword>
<evidence type="ECO:0000313" key="4">
    <source>
        <dbReference type="Proteomes" id="UP001206483"/>
    </source>
</evidence>
<organism evidence="3 4">
    <name type="scientific">Kitasatospora paracochleata</name>
    <dbReference type="NCBI Taxonomy" id="58354"/>
    <lineage>
        <taxon>Bacteria</taxon>
        <taxon>Bacillati</taxon>
        <taxon>Actinomycetota</taxon>
        <taxon>Actinomycetes</taxon>
        <taxon>Kitasatosporales</taxon>
        <taxon>Streptomycetaceae</taxon>
        <taxon>Kitasatospora</taxon>
    </lineage>
</organism>
<sequence>MISDATGPADPSELRVSPLELFFDLVFVFTVTQLTDSLAHHLTPSGLARVLVMLAVIWWMYDAFIWLTNALPPVTHPRRALLLLGMGGFLIISLTVPHAFEGGGWAFGWAYLLVIAVHTGLFAGAGVGPGPGPGAGAALGPVARMGLLNLLGATLVVAGGYLEGSAELLLWSAAFALQFAIPYLVDLPRFHLSADHFVERHGLVVIIAFGESVIAIGVGVGDTHLTVTLVVTAMLALAVCVGLWWAYFGQNDDEHAVHVMTALDDARRNRLAIRIYNIGHYLLLLGVILLATGAKAAVARPTEPLGTARALALATGVALFLLANTGIRRTLGLAPLRPRLLAAALALAATPLGVEVSALAQVAATAAVLLATFRYEETARGAGAAAEAVSPGGERGRRPAPRR</sequence>
<keyword evidence="2" id="KW-0812">Transmembrane</keyword>
<evidence type="ECO:0000256" key="2">
    <source>
        <dbReference type="SAM" id="Phobius"/>
    </source>
</evidence>
<name>A0ABT1IPR1_9ACTN</name>
<dbReference type="InterPro" id="IPR010640">
    <property type="entry name" value="Low_temperature_requirement_A"/>
</dbReference>
<feature type="transmembrane region" description="Helical" evidence="2">
    <location>
        <begin position="106"/>
        <end position="130"/>
    </location>
</feature>
<keyword evidence="2" id="KW-0472">Membrane</keyword>
<feature type="transmembrane region" description="Helical" evidence="2">
    <location>
        <begin position="168"/>
        <end position="185"/>
    </location>
</feature>
<feature type="transmembrane region" description="Helical" evidence="2">
    <location>
        <begin position="226"/>
        <end position="248"/>
    </location>
</feature>
<reference evidence="3 4" key="1">
    <citation type="submission" date="2022-06" db="EMBL/GenBank/DDBJ databases">
        <title>Sequencing the genomes of 1000 actinobacteria strains.</title>
        <authorList>
            <person name="Klenk H.-P."/>
        </authorList>
    </citation>
    <scope>NUCLEOTIDE SEQUENCE [LARGE SCALE GENOMIC DNA]</scope>
    <source>
        <strain evidence="3 4">DSM 41656</strain>
    </source>
</reference>
<dbReference type="PANTHER" id="PTHR36840">
    <property type="entry name" value="BLL5714 PROTEIN"/>
    <property type="match status" value="1"/>
</dbReference>
<feature type="compositionally biased region" description="Low complexity" evidence="1">
    <location>
        <begin position="383"/>
        <end position="392"/>
    </location>
</feature>
<feature type="region of interest" description="Disordered" evidence="1">
    <location>
        <begin position="383"/>
        <end position="403"/>
    </location>
</feature>
<gene>
    <name evidence="3" type="ORF">FHR36_000035</name>
</gene>
<feature type="transmembrane region" description="Helical" evidence="2">
    <location>
        <begin position="340"/>
        <end position="373"/>
    </location>
</feature>
<feature type="transmembrane region" description="Helical" evidence="2">
    <location>
        <begin position="142"/>
        <end position="162"/>
    </location>
</feature>
<evidence type="ECO:0000256" key="1">
    <source>
        <dbReference type="SAM" id="MobiDB-lite"/>
    </source>
</evidence>
<comment type="caution">
    <text evidence="3">The sequence shown here is derived from an EMBL/GenBank/DDBJ whole genome shotgun (WGS) entry which is preliminary data.</text>
</comment>
<dbReference type="Pfam" id="PF06772">
    <property type="entry name" value="LtrA"/>
    <property type="match status" value="1"/>
</dbReference>